<keyword evidence="4" id="KW-0805">Transcription regulation</keyword>
<dbReference type="SMART" id="SM00558">
    <property type="entry name" value="JmjC"/>
    <property type="match status" value="1"/>
</dbReference>
<keyword evidence="4" id="KW-0804">Transcription</keyword>
<dbReference type="GO" id="GO:0005506">
    <property type="term" value="F:iron ion binding"/>
    <property type="evidence" value="ECO:0007669"/>
    <property type="project" value="UniProtKB-UniRule"/>
</dbReference>
<keyword evidence="4" id="KW-0223">Dioxygenase</keyword>
<evidence type="ECO:0000256" key="2">
    <source>
        <dbReference type="ARBA" id="ARBA00023004"/>
    </source>
</evidence>
<dbReference type="GO" id="GO:0005730">
    <property type="term" value="C:nucleolus"/>
    <property type="evidence" value="ECO:0007669"/>
    <property type="project" value="TreeGrafter"/>
</dbReference>
<evidence type="ECO:0000259" key="5">
    <source>
        <dbReference type="PROSITE" id="PS51184"/>
    </source>
</evidence>
<proteinExistence type="inferred from homology"/>
<comment type="catalytic activity">
    <reaction evidence="3 4">
        <text>N(6),N(6)-dimethyl-L-lysyl(36)-[histone H3] + 2 2-oxoglutarate + 2 O2 = L-lysyl(36)-[histone H3] + 2 formaldehyde + 2 succinate + 2 CO2</text>
        <dbReference type="Rhea" id="RHEA:42032"/>
        <dbReference type="Rhea" id="RHEA-COMP:9785"/>
        <dbReference type="Rhea" id="RHEA-COMP:9787"/>
        <dbReference type="ChEBI" id="CHEBI:15379"/>
        <dbReference type="ChEBI" id="CHEBI:16526"/>
        <dbReference type="ChEBI" id="CHEBI:16810"/>
        <dbReference type="ChEBI" id="CHEBI:16842"/>
        <dbReference type="ChEBI" id="CHEBI:29969"/>
        <dbReference type="ChEBI" id="CHEBI:30031"/>
        <dbReference type="ChEBI" id="CHEBI:61976"/>
        <dbReference type="EC" id="1.14.11.27"/>
    </reaction>
</comment>
<dbReference type="AlphaFoldDB" id="A0A915DGW4"/>
<comment type="similarity">
    <text evidence="4">Belongs to the ROX family.</text>
</comment>
<dbReference type="SUPFAM" id="SSF51197">
    <property type="entry name" value="Clavaminate synthase-like"/>
    <property type="match status" value="1"/>
</dbReference>
<dbReference type="InterPro" id="IPR039994">
    <property type="entry name" value="NO66-like"/>
</dbReference>
<comment type="cofactor">
    <cofactor evidence="4">
        <name>Fe(2+)</name>
        <dbReference type="ChEBI" id="CHEBI:29033"/>
    </cofactor>
    <text evidence="4">Binds 1 Fe(2+) ion per subunit.</text>
</comment>
<keyword evidence="4" id="KW-0539">Nucleus</keyword>
<evidence type="ECO:0000313" key="6">
    <source>
        <dbReference type="Proteomes" id="UP000887574"/>
    </source>
</evidence>
<reference evidence="7" key="1">
    <citation type="submission" date="2022-11" db="UniProtKB">
        <authorList>
            <consortium name="WormBaseParasite"/>
        </authorList>
    </citation>
    <scope>IDENTIFICATION</scope>
</reference>
<evidence type="ECO:0000256" key="3">
    <source>
        <dbReference type="ARBA" id="ARBA00047915"/>
    </source>
</evidence>
<dbReference type="PROSITE" id="PS51184">
    <property type="entry name" value="JMJC"/>
    <property type="match status" value="1"/>
</dbReference>
<feature type="domain" description="JmjC" evidence="5">
    <location>
        <begin position="114"/>
        <end position="259"/>
    </location>
</feature>
<evidence type="ECO:0000256" key="1">
    <source>
        <dbReference type="ARBA" id="ARBA00022723"/>
    </source>
</evidence>
<comment type="subcellular location">
    <subcellularLocation>
        <location evidence="4">Nucleus</location>
    </subcellularLocation>
</comment>
<dbReference type="PANTHER" id="PTHR13096:SF8">
    <property type="entry name" value="RIBOSOMAL OXYGENASE 1"/>
    <property type="match status" value="1"/>
</dbReference>
<keyword evidence="2 4" id="KW-0408">Iron</keyword>
<dbReference type="Proteomes" id="UP000887574">
    <property type="component" value="Unplaced"/>
</dbReference>
<dbReference type="WBParaSite" id="jg19747">
    <property type="protein sequence ID" value="jg19747"/>
    <property type="gene ID" value="jg19747"/>
</dbReference>
<dbReference type="Gene3D" id="2.60.120.650">
    <property type="entry name" value="Cupin"/>
    <property type="match status" value="1"/>
</dbReference>
<keyword evidence="1 4" id="KW-0479">Metal-binding</keyword>
<dbReference type="EC" id="1.14.11.27" evidence="4"/>
<dbReference type="PANTHER" id="PTHR13096">
    <property type="entry name" value="MINA53 MYC INDUCED NUCLEAR ANTIGEN"/>
    <property type="match status" value="1"/>
</dbReference>
<evidence type="ECO:0000256" key="4">
    <source>
        <dbReference type="RuleBase" id="RU366061"/>
    </source>
</evidence>
<name>A0A915DGW4_9BILA</name>
<dbReference type="Pfam" id="PF08007">
    <property type="entry name" value="JmjC_2"/>
    <property type="match status" value="1"/>
</dbReference>
<accession>A0A915DGW4</accession>
<dbReference type="GO" id="GO:0140680">
    <property type="term" value="F:histone H3K36me/H3K36me2 demethylase activity"/>
    <property type="evidence" value="ECO:0007669"/>
    <property type="project" value="UniProtKB-EC"/>
</dbReference>
<keyword evidence="4" id="KW-0560">Oxidoreductase</keyword>
<sequence length="275" mass="31059">MFSEENSVQSGLSALAWLINPMDVQTFFSEIFQKRALVIKRGTAKNQGSQYFKNFFTTADFVTMVQNHFIEYGTNVNIASYKSGVRSTHNGNGRVYARGLQDHLNQGHSAQCVNPQTFNDNIWYLCEILQEVLCSFVGANNYLTPANSAGFAPHWDDVDAFIVQTEGRKHWKVFAPENQNESLPMASSGNFTDADFEGKQAVFDDWLEEGDLLYIPRGFVHQAKTDAKVHSHHVTVSVCRNFTFSNLLETGLAQYLQNMLESDRQLRTSLPPLIL</sequence>
<comment type="function">
    <text evidence="4">Oxygenase that can act as both a histone lysine demethylase and a ribosomal histidine hydroxylase.</text>
</comment>
<organism evidence="6 7">
    <name type="scientific">Ditylenchus dipsaci</name>
    <dbReference type="NCBI Taxonomy" id="166011"/>
    <lineage>
        <taxon>Eukaryota</taxon>
        <taxon>Metazoa</taxon>
        <taxon>Ecdysozoa</taxon>
        <taxon>Nematoda</taxon>
        <taxon>Chromadorea</taxon>
        <taxon>Rhabditida</taxon>
        <taxon>Tylenchina</taxon>
        <taxon>Tylenchomorpha</taxon>
        <taxon>Sphaerularioidea</taxon>
        <taxon>Anguinidae</taxon>
        <taxon>Anguininae</taxon>
        <taxon>Ditylenchus</taxon>
    </lineage>
</organism>
<evidence type="ECO:0000313" key="7">
    <source>
        <dbReference type="WBParaSite" id="jg19747"/>
    </source>
</evidence>
<dbReference type="GO" id="GO:0032453">
    <property type="term" value="F:histone H3K4 demethylase activity"/>
    <property type="evidence" value="ECO:0007669"/>
    <property type="project" value="TreeGrafter"/>
</dbReference>
<dbReference type="InterPro" id="IPR003347">
    <property type="entry name" value="JmjC_dom"/>
</dbReference>
<protein>
    <recommendedName>
        <fullName evidence="4">Bifunctional lysine-specific demethylase and histidyl-hydroxylase</fullName>
        <ecNumber evidence="4">1.14.11.27</ecNumber>
    </recommendedName>
</protein>
<keyword evidence="6" id="KW-1185">Reference proteome</keyword>